<sequence length="318" mass="35209">MKKRQSLLVLLSVLTLFMAWGQSARAFSDMSGDPNADKINALQERGILKGDSNGKYNPGGNLTYAAGVSIIVKGFGLNIDNLRFVKEPKATHYFPNLKDDAWYTDTFIIAQHNGLEIPKDVKADQIMTREQFAYHLFQGMMRTGEYFFTEQYMDFADEAAVNPLYMNSIQKLLISAIISLDEKRMFYPKATITRSAAAGWLHDAISFVGEKQAGTPSKPSPLSNMKLETKAVNANVNEVTVKADAPHPGYGIRISSIVFEGDRAIIHTETVMPEPDKMYPQVITEVKTTTYISTAYKPVLAEAPQSRNAASSSFGSRA</sequence>
<feature type="chain" id="PRO_5040961577" evidence="1">
    <location>
        <begin position="27"/>
        <end position="318"/>
    </location>
</feature>
<feature type="signal peptide" evidence="1">
    <location>
        <begin position="1"/>
        <end position="26"/>
    </location>
</feature>
<dbReference type="EMBL" id="JFHU01000129">
    <property type="protein sequence ID" value="EXX88311.1"/>
    <property type="molecule type" value="Genomic_DNA"/>
</dbReference>
<dbReference type="Pfam" id="PF00395">
    <property type="entry name" value="SLH"/>
    <property type="match status" value="2"/>
</dbReference>
<evidence type="ECO:0000313" key="3">
    <source>
        <dbReference type="EMBL" id="EXX88311.1"/>
    </source>
</evidence>
<dbReference type="Proteomes" id="UP000053750">
    <property type="component" value="Unassembled WGS sequence"/>
</dbReference>
<keyword evidence="4" id="KW-1185">Reference proteome</keyword>
<comment type="caution">
    <text evidence="3">The sequence shown here is derived from an EMBL/GenBank/DDBJ whole genome shotgun (WGS) entry which is preliminary data.</text>
</comment>
<name>A0A9W5S1Z1_9BACL</name>
<dbReference type="InterPro" id="IPR001119">
    <property type="entry name" value="SLH_dom"/>
</dbReference>
<reference evidence="3 4" key="1">
    <citation type="submission" date="2014-02" db="EMBL/GenBank/DDBJ databases">
        <title>Genome sequence of Paenibacillus darwinianus reveals adaptive mechanisms for survival in Antarctic soils.</title>
        <authorList>
            <person name="Dsouza M."/>
            <person name="Taylor M.W."/>
            <person name="Turner S.J."/>
            <person name="Aislabie J."/>
        </authorList>
    </citation>
    <scope>NUCLEOTIDE SEQUENCE [LARGE SCALE GENOMIC DNA]</scope>
    <source>
        <strain evidence="3 4">CE1</strain>
    </source>
</reference>
<evidence type="ECO:0000259" key="2">
    <source>
        <dbReference type="PROSITE" id="PS51272"/>
    </source>
</evidence>
<gene>
    <name evidence="3" type="ORF">BG53_02240</name>
</gene>
<dbReference type="RefSeq" id="WP_036580506.1">
    <property type="nucleotide sequence ID" value="NZ_KK082185.1"/>
</dbReference>
<dbReference type="OrthoDB" id="1738667at2"/>
<organism evidence="3 4">
    <name type="scientific">Paenibacillus darwinianus</name>
    <dbReference type="NCBI Taxonomy" id="1380763"/>
    <lineage>
        <taxon>Bacteria</taxon>
        <taxon>Bacillati</taxon>
        <taxon>Bacillota</taxon>
        <taxon>Bacilli</taxon>
        <taxon>Bacillales</taxon>
        <taxon>Paenibacillaceae</taxon>
        <taxon>Paenibacillus</taxon>
    </lineage>
</organism>
<accession>A0A9W5S1Z1</accession>
<keyword evidence="1" id="KW-0732">Signal</keyword>
<dbReference type="PROSITE" id="PS51272">
    <property type="entry name" value="SLH"/>
    <property type="match status" value="1"/>
</dbReference>
<dbReference type="AlphaFoldDB" id="A0A9W5S1Z1"/>
<proteinExistence type="predicted"/>
<protein>
    <submittedName>
        <fullName evidence="3">S-layer protein</fullName>
    </submittedName>
</protein>
<evidence type="ECO:0000313" key="4">
    <source>
        <dbReference type="Proteomes" id="UP000053750"/>
    </source>
</evidence>
<evidence type="ECO:0000256" key="1">
    <source>
        <dbReference type="SAM" id="SignalP"/>
    </source>
</evidence>
<feature type="domain" description="SLH" evidence="2">
    <location>
        <begin position="22"/>
        <end position="85"/>
    </location>
</feature>